<keyword evidence="5 8" id="KW-0175">Coiled coil</keyword>
<proteinExistence type="predicted"/>
<dbReference type="GO" id="GO:0051056">
    <property type="term" value="P:regulation of small GTPase mediated signal transduction"/>
    <property type="evidence" value="ECO:0007669"/>
    <property type="project" value="UniProtKB-ARBA"/>
</dbReference>
<dbReference type="SMART" id="SM00055">
    <property type="entry name" value="FCH"/>
    <property type="match status" value="1"/>
</dbReference>
<evidence type="ECO:0000313" key="15">
    <source>
        <dbReference type="Proteomes" id="UP000694559"/>
    </source>
</evidence>
<dbReference type="Pfam" id="PF00620">
    <property type="entry name" value="RhoGAP"/>
    <property type="match status" value="1"/>
</dbReference>
<evidence type="ECO:0000256" key="10">
    <source>
        <dbReference type="SAM" id="MobiDB-lite"/>
    </source>
</evidence>
<dbReference type="CDD" id="cd20816">
    <property type="entry name" value="C1_GMIP-like"/>
    <property type="match status" value="1"/>
</dbReference>
<reference evidence="14" key="1">
    <citation type="submission" date="2025-08" db="UniProtKB">
        <authorList>
            <consortium name="Ensembl"/>
        </authorList>
    </citation>
    <scope>IDENTIFICATION</scope>
</reference>
<dbReference type="Gene3D" id="1.20.1270.60">
    <property type="entry name" value="Arfaptin homology (AH) domain/BAR domain"/>
    <property type="match status" value="1"/>
</dbReference>
<feature type="domain" description="Phorbol-ester/DAG-type" evidence="11">
    <location>
        <begin position="670"/>
        <end position="715"/>
    </location>
</feature>
<dbReference type="GO" id="GO:0007165">
    <property type="term" value="P:signal transduction"/>
    <property type="evidence" value="ECO:0007669"/>
    <property type="project" value="InterPro"/>
</dbReference>
<evidence type="ECO:0000256" key="5">
    <source>
        <dbReference type="ARBA" id="ARBA00023054"/>
    </source>
</evidence>
<dbReference type="InterPro" id="IPR051025">
    <property type="entry name" value="RhoGAP"/>
</dbReference>
<dbReference type="Pfam" id="PF24235">
    <property type="entry name" value="RHG29_45_N"/>
    <property type="match status" value="1"/>
</dbReference>
<dbReference type="GO" id="GO:0008270">
    <property type="term" value="F:zinc ion binding"/>
    <property type="evidence" value="ECO:0007669"/>
    <property type="project" value="UniProtKB-KW"/>
</dbReference>
<evidence type="ECO:0000256" key="3">
    <source>
        <dbReference type="ARBA" id="ARBA00022771"/>
    </source>
</evidence>
<name>A0A8C6VKG0_NAJNA</name>
<dbReference type="GeneTree" id="ENSGT00950000183110"/>
<feature type="region of interest" description="Disordered" evidence="10">
    <location>
        <begin position="1195"/>
        <end position="1221"/>
    </location>
</feature>
<dbReference type="InterPro" id="IPR001060">
    <property type="entry name" value="FCH_dom"/>
</dbReference>
<dbReference type="GO" id="GO:0005829">
    <property type="term" value="C:cytosol"/>
    <property type="evidence" value="ECO:0007669"/>
    <property type="project" value="UniProtKB-ARBA"/>
</dbReference>
<organism evidence="14 15">
    <name type="scientific">Naja naja</name>
    <name type="common">Indian cobra</name>
    <dbReference type="NCBI Taxonomy" id="35670"/>
    <lineage>
        <taxon>Eukaryota</taxon>
        <taxon>Metazoa</taxon>
        <taxon>Chordata</taxon>
        <taxon>Craniata</taxon>
        <taxon>Vertebrata</taxon>
        <taxon>Euteleostomi</taxon>
        <taxon>Lepidosauria</taxon>
        <taxon>Squamata</taxon>
        <taxon>Bifurcata</taxon>
        <taxon>Unidentata</taxon>
        <taxon>Episquamata</taxon>
        <taxon>Toxicofera</taxon>
        <taxon>Serpentes</taxon>
        <taxon>Colubroidea</taxon>
        <taxon>Elapidae</taxon>
        <taxon>Elapinae</taxon>
        <taxon>Naja</taxon>
    </lineage>
</organism>
<dbReference type="OrthoDB" id="79452at2759"/>
<feature type="compositionally biased region" description="Basic and acidic residues" evidence="10">
    <location>
        <begin position="1123"/>
        <end position="1134"/>
    </location>
</feature>
<evidence type="ECO:0000256" key="6">
    <source>
        <dbReference type="ARBA" id="ARBA00040783"/>
    </source>
</evidence>
<evidence type="ECO:0000313" key="14">
    <source>
        <dbReference type="Ensembl" id="ENSNNAP00000003676.1"/>
    </source>
</evidence>
<dbReference type="FunFam" id="1.10.555.10:FF:000016">
    <property type="entry name" value="Rho GTPase activating protein 29"/>
    <property type="match status" value="1"/>
</dbReference>
<keyword evidence="4" id="KW-0862">Zinc</keyword>
<feature type="compositionally biased region" description="Low complexity" evidence="10">
    <location>
        <begin position="590"/>
        <end position="612"/>
    </location>
</feature>
<accession>A0A8C6VKG0</accession>
<feature type="region of interest" description="Disordered" evidence="10">
    <location>
        <begin position="1281"/>
        <end position="1306"/>
    </location>
</feature>
<dbReference type="Proteomes" id="UP000694559">
    <property type="component" value="Unplaced"/>
</dbReference>
<dbReference type="GO" id="GO:0032991">
    <property type="term" value="C:protein-containing complex"/>
    <property type="evidence" value="ECO:0007669"/>
    <property type="project" value="Ensembl"/>
</dbReference>
<dbReference type="GO" id="GO:0030165">
    <property type="term" value="F:PDZ domain binding"/>
    <property type="evidence" value="ECO:0007669"/>
    <property type="project" value="Ensembl"/>
</dbReference>
<feature type="compositionally biased region" description="Basic and acidic residues" evidence="10">
    <location>
        <begin position="1210"/>
        <end position="1221"/>
    </location>
</feature>
<feature type="compositionally biased region" description="Basic and acidic residues" evidence="10">
    <location>
        <begin position="1383"/>
        <end position="1397"/>
    </location>
</feature>
<reference evidence="14" key="2">
    <citation type="submission" date="2025-09" db="UniProtKB">
        <authorList>
            <consortium name="Ensembl"/>
        </authorList>
    </citation>
    <scope>IDENTIFICATION</scope>
</reference>
<dbReference type="Pfam" id="PF22699">
    <property type="entry name" value="GMIP-like_FCH"/>
    <property type="match status" value="1"/>
</dbReference>
<dbReference type="InterPro" id="IPR054713">
    <property type="entry name" value="GMIP/FCHO2-like_FCH"/>
</dbReference>
<dbReference type="Ensembl" id="ENSNNAT00000003854.1">
    <property type="protein sequence ID" value="ENSNNAP00000003676.1"/>
    <property type="gene ID" value="ENSNNAG00000002359.1"/>
</dbReference>
<dbReference type="SMART" id="SM00109">
    <property type="entry name" value="C1"/>
    <property type="match status" value="1"/>
</dbReference>
<evidence type="ECO:0000259" key="13">
    <source>
        <dbReference type="PROSITE" id="PS51741"/>
    </source>
</evidence>
<dbReference type="PROSITE" id="PS50238">
    <property type="entry name" value="RHOGAP"/>
    <property type="match status" value="1"/>
</dbReference>
<feature type="region of interest" description="Disordered" evidence="10">
    <location>
        <begin position="1616"/>
        <end position="1669"/>
    </location>
</feature>
<dbReference type="PROSITE" id="PS51741">
    <property type="entry name" value="F_BAR"/>
    <property type="match status" value="1"/>
</dbReference>
<dbReference type="PROSITE" id="PS50081">
    <property type="entry name" value="ZF_DAG_PE_2"/>
    <property type="match status" value="1"/>
</dbReference>
<dbReference type="InterPro" id="IPR002219">
    <property type="entry name" value="PKC_DAG/PE"/>
</dbReference>
<keyword evidence="15" id="KW-1185">Reference proteome</keyword>
<dbReference type="SMART" id="SM00324">
    <property type="entry name" value="RhoGAP"/>
    <property type="match status" value="1"/>
</dbReference>
<feature type="region of interest" description="Disordered" evidence="10">
    <location>
        <begin position="1108"/>
        <end position="1134"/>
    </location>
</feature>
<evidence type="ECO:0000259" key="12">
    <source>
        <dbReference type="PROSITE" id="PS50238"/>
    </source>
</evidence>
<feature type="compositionally biased region" description="Basic and acidic residues" evidence="10">
    <location>
        <begin position="1297"/>
        <end position="1306"/>
    </location>
</feature>
<evidence type="ECO:0000256" key="9">
    <source>
        <dbReference type="SAM" id="Coils"/>
    </source>
</evidence>
<feature type="domain" description="Rho-GAP" evidence="12">
    <location>
        <begin position="729"/>
        <end position="944"/>
    </location>
</feature>
<dbReference type="InterPro" id="IPR000198">
    <property type="entry name" value="RhoGAP_dom"/>
</dbReference>
<feature type="domain" description="F-BAR" evidence="13">
    <location>
        <begin position="216"/>
        <end position="485"/>
    </location>
</feature>
<gene>
    <name evidence="14" type="primary">ARHGAP29</name>
</gene>
<dbReference type="SUPFAM" id="SSF57889">
    <property type="entry name" value="Cysteine-rich domain"/>
    <property type="match status" value="1"/>
</dbReference>
<keyword evidence="2" id="KW-0479">Metal-binding</keyword>
<feature type="region of interest" description="Disordered" evidence="10">
    <location>
        <begin position="1367"/>
        <end position="1397"/>
    </location>
</feature>
<dbReference type="PANTHER" id="PTHR15228">
    <property type="entry name" value="SPERMATHECAL PHYSIOLOGY VARIANT"/>
    <property type="match status" value="1"/>
</dbReference>
<evidence type="ECO:0000259" key="11">
    <source>
        <dbReference type="PROSITE" id="PS50081"/>
    </source>
</evidence>
<keyword evidence="3" id="KW-0863">Zinc-finger</keyword>
<feature type="region of interest" description="Disordered" evidence="10">
    <location>
        <begin position="973"/>
        <end position="1051"/>
    </location>
</feature>
<feature type="coiled-coil region" evidence="9">
    <location>
        <begin position="388"/>
        <end position="425"/>
    </location>
</feature>
<dbReference type="Gene3D" id="1.10.555.10">
    <property type="entry name" value="Rho GTPase activation protein"/>
    <property type="match status" value="1"/>
</dbReference>
<dbReference type="GO" id="GO:0005096">
    <property type="term" value="F:GTPase activator activity"/>
    <property type="evidence" value="ECO:0007669"/>
    <property type="project" value="UniProtKB-KW"/>
</dbReference>
<evidence type="ECO:0000256" key="8">
    <source>
        <dbReference type="PROSITE-ProRule" id="PRU01077"/>
    </source>
</evidence>
<feature type="region of interest" description="Disordered" evidence="10">
    <location>
        <begin position="588"/>
        <end position="640"/>
    </location>
</feature>
<dbReference type="PROSITE" id="PS00479">
    <property type="entry name" value="ZF_DAG_PE_1"/>
    <property type="match status" value="1"/>
</dbReference>
<feature type="compositionally biased region" description="Basic and acidic residues" evidence="10">
    <location>
        <begin position="1622"/>
        <end position="1636"/>
    </location>
</feature>
<evidence type="ECO:0000256" key="4">
    <source>
        <dbReference type="ARBA" id="ARBA00022833"/>
    </source>
</evidence>
<dbReference type="InterPro" id="IPR031160">
    <property type="entry name" value="F_BAR_dom"/>
</dbReference>
<feature type="compositionally biased region" description="Basic and acidic residues" evidence="10">
    <location>
        <begin position="1032"/>
        <end position="1050"/>
    </location>
</feature>
<evidence type="ECO:0000256" key="2">
    <source>
        <dbReference type="ARBA" id="ARBA00022723"/>
    </source>
</evidence>
<dbReference type="PANTHER" id="PTHR15228:SF7">
    <property type="entry name" value="RHO GTPASE-ACTIVATING PROTEIN 29"/>
    <property type="match status" value="1"/>
</dbReference>
<dbReference type="SUPFAM" id="SSF103657">
    <property type="entry name" value="BAR/IMD domain-like"/>
    <property type="match status" value="1"/>
</dbReference>
<dbReference type="InterPro" id="IPR057028">
    <property type="entry name" value="RHG29_45_N"/>
</dbReference>
<dbReference type="InterPro" id="IPR046349">
    <property type="entry name" value="C1-like_sf"/>
</dbReference>
<feature type="compositionally biased region" description="Basic and acidic residues" evidence="10">
    <location>
        <begin position="1657"/>
        <end position="1669"/>
    </location>
</feature>
<protein>
    <recommendedName>
        <fullName evidence="6">Rho GTPase-activating protein 29</fullName>
    </recommendedName>
    <alternativeName>
        <fullName evidence="7">Rho-type GTPase-activating protein 29</fullName>
    </alternativeName>
</protein>
<sequence>MLRQNSDSNKRGLGLTKLSTSNFFPISNTGNKGMGRNTKSSSLNSISSNFDGYDNIIVDPDYIMRLVNDVRKFADVLLHLREAITSENQNCLHRFVHERLGEVLRVLKAIINKHPNLNSVDVLSAAGTVIAKVRAVNFKEINEEKREVLSEIFSSIDLLAFTFGSAVSDCLMGDVDNGSGLGHQVSRQSQSFEKLCRDSGVSLHEGGQSTGHLNAEEIDSILLRNDNGIKSALSYAKAWSKYAKDIMVWVEKKINLEMECAKNLAKVAETTKTIIVSQDYMPFQSIFMNAFQNDIESSLLWQQAAVALQTNKFLQPLLGRKNELDRQRKEIKELWQREEKKMQELESSVRKAKQLYLQRQEEYEKARSTTLRAEDDYITSNWGFTKDTSKIEKKRKLEEEALQKAEEANEHFKTSKAEVEEKRNNLENFKSVILTQLREQIYQCDLTLKAATVNLFQIQHTQCVSMPVNCQLLCELTKLYDPGKKLFEYVKNLPKYDVPTESVCFETQTSQIGGVFGEQSDNVPASQMCIPQCSGDYPIQLLDDTTSPAYLCSQKIGDNRSLSSTDVSAVRGLPPFRSWSVGNQSWGMCSDSESAGGSSESRSVDSPSASPVGDFKRLPRTPSIGTMSSADDLDEREAPSPDCGLNDLAVEIASTPGPFRNTLLSKAAQTHKLRKLRSPSKCRECDSLVVFHGAECEECSLSCHKKCLETLAIQCGHKKLHGKLHLFGVEFTQVSKNSEDGIPFIIRKCTSEIESRALNVKGIYRVNGAKSRVEKLCQSFENGKDLVELSELNAHDISNVLKLFLRQLPEPLILSRFYNEFIGLAKESQNINEELDRKQMRPKLNKQQPVCIELNRIILKIKDLLKLLPTANRNTLQFLLAHLRRVSKQSDENKMSACNLGIIFGPTLIRPRETDATLSLSSLVDYPYQARMVELLITHYEKIFDTAQEHSSAAAESDETSFCIKSSLSVEDKQASQERKGGHLVAVKDSVKRKNSTKRSISFEEPDGSKRSPFQSDSSVKDNKATPVSDQDNGKDDLETEDGVKSDQFIRPKHQIIQVQKCSQKSKPFLRPVSLPLGPKLPSCILNEQNLQNASLNPDLALENDTVPIKKSDNKATPVSDQDNGKDDLETEDGVKSDQFIRPKHQINQVQMRCQKSKPFLRPVGPKLPSCILNEQNLQNASLNPDLALENDTVPIKKSDNKATPVSDQDNGKDDLETEDGVKSDQFIRPKHQINQVQMRCQKSKPFLRPVGPKLPSCILNEQNLQNASLNPDLALENDTVPIKKSDNKATPVSDQENGKDDLETEDGVKSDQFIPKHQIIHVQMCSQKSKPFLRPVGPKLPSCILNKQNLQNASLNPDLALENDTVPIKKSDNKATPVSDQDNGKDDLETEDGVKSDQFIRPKHQINQVQMRCQKSKPFLRPVSLPLGPKLPSCILNEQNLQNASLNPDKLGESLVIEDISETPTLPSINAGSRISCYDPQTQKTTWDKQYKQYDITAKTAKIMTNIHENLTQESVNTCALNTSDNFVNNSTNALLFCKPYTGPITTVREASTPVVSLKKPRCFQPPGETFYKPSANNNAKPNGESSAPKCCAAIIHNDMPGLGVNPDLDDGCLDSSSQHRKVDSSSQHRKEQKYGFETPTPADLKPAYQGLRPKRMQELENREAHFV</sequence>
<feature type="coiled-coil region" evidence="9">
    <location>
        <begin position="321"/>
        <end position="362"/>
    </location>
</feature>
<evidence type="ECO:0000256" key="7">
    <source>
        <dbReference type="ARBA" id="ARBA00042921"/>
    </source>
</evidence>
<dbReference type="InterPro" id="IPR008936">
    <property type="entry name" value="Rho_GTPase_activation_prot"/>
</dbReference>
<keyword evidence="1" id="KW-0343">GTPase activation</keyword>
<dbReference type="InterPro" id="IPR027267">
    <property type="entry name" value="AH/BAR_dom_sf"/>
</dbReference>
<evidence type="ECO:0000256" key="1">
    <source>
        <dbReference type="ARBA" id="ARBA00022468"/>
    </source>
</evidence>
<dbReference type="Pfam" id="PF00130">
    <property type="entry name" value="C1_1"/>
    <property type="match status" value="1"/>
</dbReference>
<dbReference type="SUPFAM" id="SSF48350">
    <property type="entry name" value="GTPase activation domain, GAP"/>
    <property type="match status" value="1"/>
</dbReference>